<evidence type="ECO:0000313" key="1">
    <source>
        <dbReference type="EMBL" id="KAI4378166.1"/>
    </source>
</evidence>
<dbReference type="Proteomes" id="UP001057402">
    <property type="component" value="Chromosome 4"/>
</dbReference>
<sequence>MLAKFGKSPEYAWKPCVLYIGSRLMMKNVERTVHINGRGFSKFDAMRGSDIAEFLNEGDPCGGLKKSLEEHDPKAPEESQNILGSCSASPPTKRIPYSVQII</sequence>
<accession>A0ACB9RG80</accession>
<proteinExistence type="predicted"/>
<dbReference type="EMBL" id="CM042883">
    <property type="protein sequence ID" value="KAI4378166.1"/>
    <property type="molecule type" value="Genomic_DNA"/>
</dbReference>
<protein>
    <submittedName>
        <fullName evidence="1">Uncharacterized protein</fullName>
    </submittedName>
</protein>
<name>A0ACB9RG80_9MYRT</name>
<keyword evidence="2" id="KW-1185">Reference proteome</keyword>
<organism evidence="1 2">
    <name type="scientific">Melastoma candidum</name>
    <dbReference type="NCBI Taxonomy" id="119954"/>
    <lineage>
        <taxon>Eukaryota</taxon>
        <taxon>Viridiplantae</taxon>
        <taxon>Streptophyta</taxon>
        <taxon>Embryophyta</taxon>
        <taxon>Tracheophyta</taxon>
        <taxon>Spermatophyta</taxon>
        <taxon>Magnoliopsida</taxon>
        <taxon>eudicotyledons</taxon>
        <taxon>Gunneridae</taxon>
        <taxon>Pentapetalae</taxon>
        <taxon>rosids</taxon>
        <taxon>malvids</taxon>
        <taxon>Myrtales</taxon>
        <taxon>Melastomataceae</taxon>
        <taxon>Melastomatoideae</taxon>
        <taxon>Melastomateae</taxon>
        <taxon>Melastoma</taxon>
    </lineage>
</organism>
<comment type="caution">
    <text evidence="1">The sequence shown here is derived from an EMBL/GenBank/DDBJ whole genome shotgun (WGS) entry which is preliminary data.</text>
</comment>
<evidence type="ECO:0000313" key="2">
    <source>
        <dbReference type="Proteomes" id="UP001057402"/>
    </source>
</evidence>
<gene>
    <name evidence="1" type="ORF">MLD38_015687</name>
</gene>
<reference evidence="2" key="1">
    <citation type="journal article" date="2023" name="Front. Plant Sci.">
        <title>Chromosomal-level genome assembly of Melastoma candidum provides insights into trichome evolution.</title>
        <authorList>
            <person name="Zhong Y."/>
            <person name="Wu W."/>
            <person name="Sun C."/>
            <person name="Zou P."/>
            <person name="Liu Y."/>
            <person name="Dai S."/>
            <person name="Zhou R."/>
        </authorList>
    </citation>
    <scope>NUCLEOTIDE SEQUENCE [LARGE SCALE GENOMIC DNA]</scope>
</reference>